<organism evidence="2 3">
    <name type="scientific">Paramecium pentaurelia</name>
    <dbReference type="NCBI Taxonomy" id="43138"/>
    <lineage>
        <taxon>Eukaryota</taxon>
        <taxon>Sar</taxon>
        <taxon>Alveolata</taxon>
        <taxon>Ciliophora</taxon>
        <taxon>Intramacronucleata</taxon>
        <taxon>Oligohymenophorea</taxon>
        <taxon>Peniculida</taxon>
        <taxon>Parameciidae</taxon>
        <taxon>Paramecium</taxon>
    </lineage>
</organism>
<dbReference type="Proteomes" id="UP000689195">
    <property type="component" value="Unassembled WGS sequence"/>
</dbReference>
<dbReference type="PANTHER" id="PTHR43617">
    <property type="entry name" value="L-AMINO ACID N-ACETYLTRANSFERASE"/>
    <property type="match status" value="1"/>
</dbReference>
<dbReference type="EMBL" id="CAJJDO010000023">
    <property type="protein sequence ID" value="CAD8152577.1"/>
    <property type="molecule type" value="Genomic_DNA"/>
</dbReference>
<gene>
    <name evidence="2" type="ORF">PPENT_87.1.T0230122</name>
</gene>
<feature type="domain" description="N-acetyltransferase" evidence="1">
    <location>
        <begin position="6"/>
        <end position="160"/>
    </location>
</feature>
<proteinExistence type="predicted"/>
<dbReference type="InterPro" id="IPR000182">
    <property type="entry name" value="GNAT_dom"/>
</dbReference>
<comment type="caution">
    <text evidence="2">The sequence shown here is derived from an EMBL/GenBank/DDBJ whole genome shotgun (WGS) entry which is preliminary data.</text>
</comment>
<dbReference type="PROSITE" id="PS51186">
    <property type="entry name" value="GNAT"/>
    <property type="match status" value="1"/>
</dbReference>
<dbReference type="PANTHER" id="PTHR43617:SF38">
    <property type="entry name" value="N-ACETYLTRANSFERASE DOMAIN-CONTAINING PROTEIN"/>
    <property type="match status" value="1"/>
</dbReference>
<evidence type="ECO:0000313" key="3">
    <source>
        <dbReference type="Proteomes" id="UP000689195"/>
    </source>
</evidence>
<reference evidence="2" key="1">
    <citation type="submission" date="2021-01" db="EMBL/GenBank/DDBJ databases">
        <authorList>
            <consortium name="Genoscope - CEA"/>
            <person name="William W."/>
        </authorList>
    </citation>
    <scope>NUCLEOTIDE SEQUENCE</scope>
</reference>
<dbReference type="CDD" id="cd04301">
    <property type="entry name" value="NAT_SF"/>
    <property type="match status" value="1"/>
</dbReference>
<dbReference type="GO" id="GO:0016747">
    <property type="term" value="F:acyltransferase activity, transferring groups other than amino-acyl groups"/>
    <property type="evidence" value="ECO:0007669"/>
    <property type="project" value="InterPro"/>
</dbReference>
<evidence type="ECO:0000313" key="2">
    <source>
        <dbReference type="EMBL" id="CAD8152577.1"/>
    </source>
</evidence>
<accession>A0A8S1TLG1</accession>
<dbReference type="Pfam" id="PF00583">
    <property type="entry name" value="Acetyltransf_1"/>
    <property type="match status" value="1"/>
</dbReference>
<dbReference type="AlphaFoldDB" id="A0A8S1TLG1"/>
<keyword evidence="3" id="KW-1185">Reference proteome</keyword>
<sequence>MQGSEILIAQAQHKNELVHQLHEQAYETEFKQLDNNQVTKAIEYLLENPHFGFFYIYTENHHIFGQILMTKEYNIYSGLTCWFQSVYVKKDHRQRGIFKQMYKEFMKYAAKEKAAGTKLYVEVENKNAIKVYEKLGMIRTEETIFEDDFVFHPVKIINLGQDCVTRTSSNKKELEDLLKKGKSILGNDLTQQLQIEYCLNNNKNAFIITESQTDYLIGLYFIEFSDWRNGIILWFYDFVSSTYNNGIISIMMSNMLNQIKHKKIKLNPEVKGIRILVDRSKGQRLEQLLEVIGLKESHYYIYYQKSD</sequence>
<dbReference type="OrthoDB" id="291979at2759"/>
<evidence type="ECO:0000259" key="1">
    <source>
        <dbReference type="PROSITE" id="PS51186"/>
    </source>
</evidence>
<dbReference type="InterPro" id="IPR050276">
    <property type="entry name" value="MshD_Acetyltransferase"/>
</dbReference>
<name>A0A8S1TLG1_9CILI</name>
<protein>
    <recommendedName>
        <fullName evidence="1">N-acetyltransferase domain-containing protein</fullName>
    </recommendedName>
</protein>